<reference evidence="3 4" key="1">
    <citation type="submission" date="2018-09" db="EMBL/GenBank/DDBJ databases">
        <title>Murine metabolic-syndrome-specific gut microbial biobank.</title>
        <authorList>
            <person name="Liu C."/>
        </authorList>
    </citation>
    <scope>NUCLEOTIDE SEQUENCE [LARGE SCALE GENOMIC DNA]</scope>
    <source>
        <strain evidence="3 4">0.1X-D8-26</strain>
    </source>
</reference>
<evidence type="ECO:0000313" key="4">
    <source>
        <dbReference type="Proteomes" id="UP000267159"/>
    </source>
</evidence>
<feature type="domain" description="PpiC" evidence="2">
    <location>
        <begin position="123"/>
        <end position="220"/>
    </location>
</feature>
<gene>
    <name evidence="3" type="ORF">D7Y07_15265</name>
</gene>
<keyword evidence="1" id="KW-0697">Rotamase</keyword>
<accession>A0A3L7YXR7</accession>
<dbReference type="Pfam" id="PF00639">
    <property type="entry name" value="Rotamase"/>
    <property type="match status" value="1"/>
</dbReference>
<evidence type="ECO:0000313" key="3">
    <source>
        <dbReference type="EMBL" id="RLT79156.1"/>
    </source>
</evidence>
<name>A0A3L7YXR7_9BACE</name>
<dbReference type="STRING" id="1235814.GCA_000613385_03153"/>
<proteinExistence type="predicted"/>
<dbReference type="PROSITE" id="PS50198">
    <property type="entry name" value="PPIC_PPIASE_2"/>
    <property type="match status" value="1"/>
</dbReference>
<dbReference type="GO" id="GO:0003755">
    <property type="term" value="F:peptidyl-prolyl cis-trans isomerase activity"/>
    <property type="evidence" value="ECO:0007669"/>
    <property type="project" value="UniProtKB-KW"/>
</dbReference>
<comment type="caution">
    <text evidence="3">The sequence shown here is derived from an EMBL/GenBank/DDBJ whole genome shotgun (WGS) entry which is preliminary data.</text>
</comment>
<dbReference type="SUPFAM" id="SSF54534">
    <property type="entry name" value="FKBP-like"/>
    <property type="match status" value="1"/>
</dbReference>
<dbReference type="PANTHER" id="PTHR47245:SF2">
    <property type="entry name" value="PEPTIDYL-PROLYL CIS-TRANS ISOMERASE HP_0175-RELATED"/>
    <property type="match status" value="1"/>
</dbReference>
<evidence type="ECO:0000259" key="2">
    <source>
        <dbReference type="PROSITE" id="PS50198"/>
    </source>
</evidence>
<protein>
    <submittedName>
        <fullName evidence="3">Peptidylprolyl isomerase</fullName>
    </submittedName>
</protein>
<dbReference type="Proteomes" id="UP000267159">
    <property type="component" value="Unassembled WGS sequence"/>
</dbReference>
<organism evidence="3 4">
    <name type="scientific">Bacteroides acidifaciens</name>
    <dbReference type="NCBI Taxonomy" id="85831"/>
    <lineage>
        <taxon>Bacteria</taxon>
        <taxon>Pseudomonadati</taxon>
        <taxon>Bacteroidota</taxon>
        <taxon>Bacteroidia</taxon>
        <taxon>Bacteroidales</taxon>
        <taxon>Bacteroidaceae</taxon>
        <taxon>Bacteroides</taxon>
    </lineage>
</organism>
<dbReference type="InterPro" id="IPR000297">
    <property type="entry name" value="PPIase_PpiC"/>
</dbReference>
<dbReference type="EMBL" id="RAZM01000061">
    <property type="protein sequence ID" value="RLT79156.1"/>
    <property type="molecule type" value="Genomic_DNA"/>
</dbReference>
<keyword evidence="1 3" id="KW-0413">Isomerase</keyword>
<dbReference type="InterPro" id="IPR050245">
    <property type="entry name" value="PrsA_foldase"/>
</dbReference>
<dbReference type="AlphaFoldDB" id="A0A3L7YXR7"/>
<dbReference type="InterPro" id="IPR046357">
    <property type="entry name" value="PPIase_dom_sf"/>
</dbReference>
<dbReference type="PANTHER" id="PTHR47245">
    <property type="entry name" value="PEPTIDYLPROLYL ISOMERASE"/>
    <property type="match status" value="1"/>
</dbReference>
<evidence type="ECO:0000256" key="1">
    <source>
        <dbReference type="PROSITE-ProRule" id="PRU00278"/>
    </source>
</evidence>
<dbReference type="Gene3D" id="3.10.50.40">
    <property type="match status" value="1"/>
</dbReference>
<sequence length="515" mass="59543">MMKRSLLSGCVCLFGILVFAQEDPVLMRVNGRDISRSEFEYSYRHNAVGEDGNFSPKEYAVLFARSVQMVEAAKAVGLDTTSAFRKQQEVARARLTESYLIDKSTLDSCARVLYQKMELKARPGQVQVMQIFKYLPQTITSRHLEEQKTRMDSIYRAIQNQPGLEFSRLVEKYSDDKQSRWIESLQTTTEFEDVAFALSKGEISQPFFTPAGIHILKVTDRKDMPAYEEVADKLTERMRSREILDKATEKVVERLKKDWRYTPNQAGMEELLAIGKTGQTLFTIDGQSYTGNLFKRFAASHPQAVKRRLDAFIAKSLLDYESKNIDKRHPEIRYALQKSNGEYLIKEVTRQKVDLPAMNDRAGLATYFKFHSSDYRWDSPRYKGVVLHCADKKTAKQAKKMLKKLPENEWVDKLRQTFNASGTEKIQIEQGVFADGDNKYVDKLVFKKGGYEPVMSYPFTIVCGKKQKGPDDYREVIDCVRKDYRIYLDTYWTRELRESGKVEINQEVLKTVNNN</sequence>